<dbReference type="SUPFAM" id="SSF52540">
    <property type="entry name" value="P-loop containing nucleoside triphosphate hydrolases"/>
    <property type="match status" value="2"/>
</dbReference>
<evidence type="ECO:0000313" key="7">
    <source>
        <dbReference type="Proteomes" id="UP000601597"/>
    </source>
</evidence>
<evidence type="ECO:0000256" key="2">
    <source>
        <dbReference type="ARBA" id="ARBA00022741"/>
    </source>
</evidence>
<dbReference type="Gene3D" id="3.40.50.300">
    <property type="entry name" value="P-loop containing nucleotide triphosphate hydrolases"/>
    <property type="match status" value="2"/>
</dbReference>
<dbReference type="RefSeq" id="WP_189573102.1">
    <property type="nucleotide sequence ID" value="NZ_BMXV01000002.1"/>
</dbReference>
<organism evidence="6 7">
    <name type="scientific">Marinobacter zhanjiangensis</name>
    <dbReference type="NCBI Taxonomy" id="578215"/>
    <lineage>
        <taxon>Bacteria</taxon>
        <taxon>Pseudomonadati</taxon>
        <taxon>Pseudomonadota</taxon>
        <taxon>Gammaproteobacteria</taxon>
        <taxon>Pseudomonadales</taxon>
        <taxon>Marinobacteraceae</taxon>
        <taxon>Marinobacter</taxon>
    </lineage>
</organism>
<evidence type="ECO:0000256" key="1">
    <source>
        <dbReference type="ARBA" id="ARBA00006914"/>
    </source>
</evidence>
<dbReference type="Proteomes" id="UP000601597">
    <property type="component" value="Unassembled WGS sequence"/>
</dbReference>
<dbReference type="InterPro" id="IPR050221">
    <property type="entry name" value="26S_Proteasome_ATPase"/>
</dbReference>
<dbReference type="CDD" id="cd19481">
    <property type="entry name" value="RecA-like_protease"/>
    <property type="match status" value="2"/>
</dbReference>
<comment type="similarity">
    <text evidence="1">Belongs to the AAA ATPase family.</text>
</comment>
<evidence type="ECO:0000259" key="5">
    <source>
        <dbReference type="SMART" id="SM00382"/>
    </source>
</evidence>
<dbReference type="SMART" id="SM00382">
    <property type="entry name" value="AAA"/>
    <property type="match status" value="2"/>
</dbReference>
<protein>
    <recommendedName>
        <fullName evidence="5">AAA+ ATPase domain-containing protein</fullName>
    </recommendedName>
</protein>
<feature type="region of interest" description="Disordered" evidence="4">
    <location>
        <begin position="1"/>
        <end position="20"/>
    </location>
</feature>
<proteinExistence type="inferred from homology"/>
<name>A0ABQ3AQB3_9GAMM</name>
<accession>A0ABQ3AQB3</accession>
<keyword evidence="7" id="KW-1185">Reference proteome</keyword>
<evidence type="ECO:0000313" key="6">
    <source>
        <dbReference type="EMBL" id="GGY63381.1"/>
    </source>
</evidence>
<reference evidence="7" key="1">
    <citation type="journal article" date="2019" name="Int. J. Syst. Evol. Microbiol.">
        <title>The Global Catalogue of Microorganisms (GCM) 10K type strain sequencing project: providing services to taxonomists for standard genome sequencing and annotation.</title>
        <authorList>
            <consortium name="The Broad Institute Genomics Platform"/>
            <consortium name="The Broad Institute Genome Sequencing Center for Infectious Disease"/>
            <person name="Wu L."/>
            <person name="Ma J."/>
        </authorList>
    </citation>
    <scope>NUCLEOTIDE SEQUENCE [LARGE SCALE GENOMIC DNA]</scope>
    <source>
        <strain evidence="7">KCTC 22280</strain>
    </source>
</reference>
<sequence length="704" mass="78796">MKWNDLIDRPESSQLQSPETEHDRYLAQVYVCRLYNVPGMQFILNDREIDQFADDLEIRLETRLDDDGDQVPPTESQLRKVMREREAELLPTLSGEADFSFTSLVEALKARLQLDSAETKLLVFAVLGARCPWMRNMLSELVCREVSVTIRALAYALQESAGSISEALEPSSTLHAAGLITRVCPTDDLDDIVFPGALLQRLLLLTITSDISGRQMDELIFASLCPPAPASDFSIADFSGVADLQLMLKYLGKAIAEGRRGRNILLYGPPGTGKSQLVYALAGHLGAPLYEVPTQSRDAGSVTGKARLESAFLAQRFLEDHTGSLLVFDEMEDAFRKESDLAKGWFNQLLERNPIPTLWVSNEIGQVDPAFLRRFDLIIEMKGARLGPNPAITEHLRHLPVTEPWMTSVQQKAWMTPALARNLADIGQFLPVNQVVRNQQKLERLLEERLSALRHEPVSISVLPKKHETDFPRFQTRWLTTYPSLRNVERMLQGDKPGRLCLFGPPGAGKTAYASELAERLKRPFELVSGSDLQSCLVGETEANIAAMFQKAESSGAVLLLDEADTFLFSRETARQSWEVSATNEFMVRMERFSGVFLATTNRFDSLDSAVMRRFHLKVRFGYLDSKQLKNLLKACVLDPEKVEDLPAGTWTELDALTPGLVRTAVQQLGMMGLRPRTAPLLKALREEQSMQAGTFNRQPIGFV</sequence>
<evidence type="ECO:0000256" key="4">
    <source>
        <dbReference type="SAM" id="MobiDB-lite"/>
    </source>
</evidence>
<feature type="compositionally biased region" description="Basic and acidic residues" evidence="4">
    <location>
        <begin position="1"/>
        <end position="11"/>
    </location>
</feature>
<gene>
    <name evidence="6" type="ORF">GCM10007071_07470</name>
</gene>
<feature type="domain" description="AAA+ ATPase" evidence="5">
    <location>
        <begin position="496"/>
        <end position="625"/>
    </location>
</feature>
<comment type="caution">
    <text evidence="6">The sequence shown here is derived from an EMBL/GenBank/DDBJ whole genome shotgun (WGS) entry which is preliminary data.</text>
</comment>
<dbReference type="InterPro" id="IPR003593">
    <property type="entry name" value="AAA+_ATPase"/>
</dbReference>
<dbReference type="InterPro" id="IPR003959">
    <property type="entry name" value="ATPase_AAA_core"/>
</dbReference>
<dbReference type="PANTHER" id="PTHR23073">
    <property type="entry name" value="26S PROTEASOME REGULATORY SUBUNIT"/>
    <property type="match status" value="1"/>
</dbReference>
<keyword evidence="3" id="KW-0067">ATP-binding</keyword>
<feature type="domain" description="AAA+ ATPase" evidence="5">
    <location>
        <begin position="260"/>
        <end position="385"/>
    </location>
</feature>
<evidence type="ECO:0000256" key="3">
    <source>
        <dbReference type="ARBA" id="ARBA00022840"/>
    </source>
</evidence>
<dbReference type="InterPro" id="IPR027417">
    <property type="entry name" value="P-loop_NTPase"/>
</dbReference>
<dbReference type="EMBL" id="BMXV01000002">
    <property type="protein sequence ID" value="GGY63381.1"/>
    <property type="molecule type" value="Genomic_DNA"/>
</dbReference>
<dbReference type="Pfam" id="PF00004">
    <property type="entry name" value="AAA"/>
    <property type="match status" value="2"/>
</dbReference>
<keyword evidence="2" id="KW-0547">Nucleotide-binding</keyword>